<dbReference type="Proteomes" id="UP000035740">
    <property type="component" value="Unassembled WGS sequence"/>
</dbReference>
<keyword evidence="1" id="KW-0479">Metal-binding</keyword>
<evidence type="ECO:0000313" key="4">
    <source>
        <dbReference type="Proteomes" id="UP000035740"/>
    </source>
</evidence>
<reference evidence="3 4" key="1">
    <citation type="journal article" date="2014" name="Nature">
        <title>The genome of the recently domesticated crop plant sugar beet (Beta vulgaris).</title>
        <authorList>
            <person name="Dohm J.C."/>
            <person name="Minoche A.E."/>
            <person name="Holtgrawe D."/>
            <person name="Capella-Gutierrez S."/>
            <person name="Zakrzewski F."/>
            <person name="Tafer H."/>
            <person name="Rupp O."/>
            <person name="Sorensen T.R."/>
            <person name="Stracke R."/>
            <person name="Reinhardt R."/>
            <person name="Goesmann A."/>
            <person name="Kraft T."/>
            <person name="Schulz B."/>
            <person name="Stadler P.F."/>
            <person name="Schmidt T."/>
            <person name="Gabaldon T."/>
            <person name="Lehrach H."/>
            <person name="Weisshaar B."/>
            <person name="Himmelbauer H."/>
        </authorList>
    </citation>
    <scope>NUCLEOTIDE SEQUENCE [LARGE SCALE GENOMIC DNA]</scope>
    <source>
        <tissue evidence="3">Taproot</tissue>
    </source>
</reference>
<evidence type="ECO:0000256" key="1">
    <source>
        <dbReference type="PROSITE-ProRule" id="PRU00175"/>
    </source>
</evidence>
<sequence>MDLLMRLTKVRSFSSKEWLSLLDKCPVFGDDEECVSLSGVVNLLSDTVGSVPSIRLLLQSARALECLPASHWSELFKLSLGSNNLNRINCDTLLLMAEHGGPPNPDDCTSWKITLKNSECRLCWKDLRPADENGVEIIVFGCGHGCHSVCQTAYPTCPTCLYERILCKPKLIISPCQWSAE</sequence>
<name>A0A0J7YPA1_BETVV</name>
<dbReference type="Gramene" id="KMS64963">
    <property type="protein sequence ID" value="KMS64963"/>
    <property type="gene ID" value="BVRB_040840"/>
</dbReference>
<keyword evidence="1" id="KW-0863">Zinc-finger</keyword>
<feature type="non-terminal residue" evidence="3">
    <location>
        <position position="181"/>
    </location>
</feature>
<evidence type="ECO:0000259" key="2">
    <source>
        <dbReference type="PROSITE" id="PS50089"/>
    </source>
</evidence>
<dbReference type="AlphaFoldDB" id="A0A0J7YPA1"/>
<dbReference type="GO" id="GO:0008270">
    <property type="term" value="F:zinc ion binding"/>
    <property type="evidence" value="ECO:0007669"/>
    <property type="project" value="UniProtKB-KW"/>
</dbReference>
<evidence type="ECO:0000313" key="3">
    <source>
        <dbReference type="EMBL" id="KMS64963.1"/>
    </source>
</evidence>
<dbReference type="PROSITE" id="PS50089">
    <property type="entry name" value="ZF_RING_2"/>
    <property type="match status" value="1"/>
</dbReference>
<feature type="domain" description="RING-type" evidence="2">
    <location>
        <begin position="120"/>
        <end position="160"/>
    </location>
</feature>
<keyword evidence="1" id="KW-0862">Zinc</keyword>
<keyword evidence="4" id="KW-1185">Reference proteome</keyword>
<proteinExistence type="predicted"/>
<gene>
    <name evidence="3" type="ORF">BVRB_040840</name>
</gene>
<dbReference type="EMBL" id="KQ117592">
    <property type="protein sequence ID" value="KMS64963.1"/>
    <property type="molecule type" value="Genomic_DNA"/>
</dbReference>
<accession>A0A0J7YPA1</accession>
<protein>
    <recommendedName>
        <fullName evidence="2">RING-type domain-containing protein</fullName>
    </recommendedName>
</protein>
<organism evidence="3 4">
    <name type="scientific">Beta vulgaris subsp. vulgaris</name>
    <name type="common">Beet</name>
    <dbReference type="NCBI Taxonomy" id="3555"/>
    <lineage>
        <taxon>Eukaryota</taxon>
        <taxon>Viridiplantae</taxon>
        <taxon>Streptophyta</taxon>
        <taxon>Embryophyta</taxon>
        <taxon>Tracheophyta</taxon>
        <taxon>Spermatophyta</taxon>
        <taxon>Magnoliopsida</taxon>
        <taxon>eudicotyledons</taxon>
        <taxon>Gunneridae</taxon>
        <taxon>Pentapetalae</taxon>
        <taxon>Caryophyllales</taxon>
        <taxon>Chenopodiaceae</taxon>
        <taxon>Betoideae</taxon>
        <taxon>Beta</taxon>
    </lineage>
</organism>
<dbReference type="InterPro" id="IPR001841">
    <property type="entry name" value="Znf_RING"/>
</dbReference>